<evidence type="ECO:0000256" key="10">
    <source>
        <dbReference type="ARBA" id="ARBA00023128"/>
    </source>
</evidence>
<dbReference type="InterPro" id="IPR016102">
    <property type="entry name" value="Succinyl-CoA_synth-like"/>
</dbReference>
<comment type="subunit">
    <text evidence="13">Heterodimer of an alpha and a beta subunit. The beta subunit determines specificity for ATP.</text>
</comment>
<dbReference type="FunFam" id="3.30.1490.20:FF:000040">
    <property type="entry name" value="Succinate--CoA ligase [ADP-forming] subunit beta mitochondrial"/>
    <property type="match status" value="1"/>
</dbReference>
<dbReference type="GO" id="GO:0006104">
    <property type="term" value="P:succinyl-CoA metabolic process"/>
    <property type="evidence" value="ECO:0007669"/>
    <property type="project" value="TreeGrafter"/>
</dbReference>
<evidence type="ECO:0000259" key="14">
    <source>
        <dbReference type="PROSITE" id="PS50975"/>
    </source>
</evidence>
<feature type="binding site" evidence="13">
    <location>
        <position position="315"/>
    </location>
    <ligand>
        <name>substrate</name>
        <note>ligand shared with subunit alpha</note>
    </ligand>
</feature>
<keyword evidence="4 13" id="KW-0436">Ligase</keyword>
<dbReference type="UniPathway" id="UPA00223">
    <property type="reaction ID" value="UER00999"/>
</dbReference>
<proteinExistence type="inferred from homology"/>
<dbReference type="Gene3D" id="3.40.50.261">
    <property type="entry name" value="Succinyl-CoA synthetase domains"/>
    <property type="match status" value="1"/>
</dbReference>
<dbReference type="GeneID" id="136587500"/>
<evidence type="ECO:0000256" key="5">
    <source>
        <dbReference type="ARBA" id="ARBA00022723"/>
    </source>
</evidence>
<keyword evidence="8 13" id="KW-0460">Magnesium</keyword>
<feature type="binding site" evidence="13">
    <location>
        <position position="90"/>
    </location>
    <ligand>
        <name>ATP</name>
        <dbReference type="ChEBI" id="CHEBI:30616"/>
    </ligand>
</feature>
<dbReference type="HAMAP" id="MF_03220">
    <property type="entry name" value="Succ_CoA_betaA_euk"/>
    <property type="match status" value="1"/>
</dbReference>
<dbReference type="InterPro" id="IPR005809">
    <property type="entry name" value="Succ_CoA_ligase-like_bsu"/>
</dbReference>
<keyword evidence="6 13" id="KW-0547">Nucleotide-binding</keyword>
<dbReference type="NCBIfam" id="NF001913">
    <property type="entry name" value="PRK00696.1"/>
    <property type="match status" value="1"/>
</dbReference>
<name>A0A8J6KK39_ELECQ</name>
<comment type="subcellular location">
    <subcellularLocation>
        <location evidence="1 13">Mitochondrion</location>
    </subcellularLocation>
</comment>
<dbReference type="PANTHER" id="PTHR11815">
    <property type="entry name" value="SUCCINYL-COA SYNTHETASE BETA CHAIN"/>
    <property type="match status" value="1"/>
</dbReference>
<dbReference type="AlphaFoldDB" id="A0A8J6KK39"/>
<reference evidence="15" key="1">
    <citation type="thesis" date="2020" institute="ProQuest LLC" country="789 East Eisenhower Parkway, Ann Arbor, MI, USA">
        <title>Comparative Genomics and Chromosome Evolution.</title>
        <authorList>
            <person name="Mudd A.B."/>
        </authorList>
    </citation>
    <scope>NUCLEOTIDE SEQUENCE</scope>
    <source>
        <strain evidence="15">HN-11 Male</strain>
        <tissue evidence="15">Kidney and liver</tissue>
    </source>
</reference>
<feature type="binding site" evidence="13">
    <location>
        <position position="264"/>
    </location>
    <ligand>
        <name>Mg(2+)</name>
        <dbReference type="ChEBI" id="CHEBI:18420"/>
    </ligand>
</feature>
<feature type="site" description="Important for substrate specificity" evidence="13">
    <location>
        <position position="86"/>
    </location>
</feature>
<dbReference type="FunFam" id="3.40.50.261:FF:000001">
    <property type="entry name" value="Succinate--CoA ligase [ADP-forming] subunit beta"/>
    <property type="match status" value="1"/>
</dbReference>
<evidence type="ECO:0000256" key="11">
    <source>
        <dbReference type="ARBA" id="ARBA00050456"/>
    </source>
</evidence>
<evidence type="ECO:0000256" key="2">
    <source>
        <dbReference type="ARBA" id="ARBA00005064"/>
    </source>
</evidence>
<dbReference type="GO" id="GO:0005524">
    <property type="term" value="F:ATP binding"/>
    <property type="evidence" value="ECO:0007669"/>
    <property type="project" value="UniProtKB-UniRule"/>
</dbReference>
<dbReference type="InterPro" id="IPR034723">
    <property type="entry name" value="Succ_CoA_betaA_euk"/>
</dbReference>
<dbReference type="SUPFAM" id="SSF52210">
    <property type="entry name" value="Succinyl-CoA synthetase domains"/>
    <property type="match status" value="1"/>
</dbReference>
<dbReference type="InterPro" id="IPR011761">
    <property type="entry name" value="ATP-grasp"/>
</dbReference>
<evidence type="ECO:0000256" key="8">
    <source>
        <dbReference type="ARBA" id="ARBA00022842"/>
    </source>
</evidence>
<dbReference type="RefSeq" id="XP_066442204.1">
    <property type="nucleotide sequence ID" value="XM_066586107.1"/>
</dbReference>
<dbReference type="OrthoDB" id="1552at2759"/>
<evidence type="ECO:0000256" key="1">
    <source>
        <dbReference type="ARBA" id="ARBA00004173"/>
    </source>
</evidence>
<dbReference type="GO" id="GO:0000287">
    <property type="term" value="F:magnesium ion binding"/>
    <property type="evidence" value="ECO:0007669"/>
    <property type="project" value="UniProtKB-UniRule"/>
</dbReference>
<dbReference type="InterPro" id="IPR017866">
    <property type="entry name" value="Succ-CoA_synthase_bsu_CS"/>
</dbReference>
<dbReference type="Gene3D" id="3.30.470.20">
    <property type="entry name" value="ATP-grasp fold, B domain"/>
    <property type="match status" value="1"/>
</dbReference>
<gene>
    <name evidence="13" type="primary">SUCLA2</name>
    <name evidence="15" type="ORF">GDO78_000084</name>
</gene>
<dbReference type="HAMAP" id="MF_00558">
    <property type="entry name" value="Succ_CoA_beta"/>
    <property type="match status" value="1"/>
</dbReference>
<sequence length="455" mass="49262">MAASIIYSRLSAGLRSRAPRAVQVLGGFPGVFSSHGVQAQQHRNLSLHEYLSMGLLKDAGIATPKGFVAQTPEEAYTVAKEIGSKDLVVKAQVLAGGRGKGSFEGGLKGGVKIVYSPEEAKAISSQMIGKKLFTKQTGEKGRICNHVFICERRYPRREYYFAIAMERSFQGPVLVGSAQGGVNIEDVAAENPDAIVKEPIDIVQGIQKEQAVRLAQKMGFPENLVDEAAECMIILYNLFMKYDATMIEINPMVEDASGIVMCMDAKINFDPNAAYRQKAIFDLRDWSQEDERDQQAAKADLNYIGLDGNIGCLVNGAGLAMATMDIIKLHGGTPANFLDVGGGATVHQVTEAFRLITSDKKVLAILVNIFGGIMRCDVIAQGIIMAVKDLELRIPIVVRLQGTRVDDAKALITASGLKILACDDLDEAAKMVVKLSEIVTLAKQAQVDVKFQLPI</sequence>
<keyword evidence="5 13" id="KW-0479">Metal-binding</keyword>
<evidence type="ECO:0000256" key="6">
    <source>
        <dbReference type="ARBA" id="ARBA00022741"/>
    </source>
</evidence>
<dbReference type="PROSITE" id="PS01217">
    <property type="entry name" value="SUCCINYL_COA_LIG_3"/>
    <property type="match status" value="1"/>
</dbReference>
<comment type="function">
    <text evidence="12 13">ATP-specific succinyl-CoA synthetase functions in the citric acid cycle (TCA), coupling the hydrolysis of succinyl-CoA to the synthesis of ATP and thus represents the only step of substrate-level phosphorylation in the TCA. The beta subunit provides nucleotide specificity of the enzyme and binds the substrate succinate, while the binding sites for coenzyme A and phosphate are found in the alpha subunit.</text>
</comment>
<dbReference type="CTD" id="8803"/>
<protein>
    <recommendedName>
        <fullName evidence="13">Succinate--CoA ligase [ADP-forming] subunit beta, mitochondrial</fullName>
        <ecNumber evidence="13">6.2.1.5</ecNumber>
    </recommendedName>
    <alternativeName>
        <fullName evidence="13">ATP-specific succinyl-CoA synthetase subunit beta</fullName>
        <shortName evidence="13">A-SCS</shortName>
    </alternativeName>
    <alternativeName>
        <fullName evidence="13">Succinyl-CoA synthetase beta-A chain</fullName>
        <shortName evidence="13">SCS-betaA</shortName>
    </alternativeName>
</protein>
<evidence type="ECO:0000313" key="15">
    <source>
        <dbReference type="EMBL" id="KAG9491389.1"/>
    </source>
</evidence>
<dbReference type="PIRSF" id="PIRSF001554">
    <property type="entry name" value="SucCS_beta"/>
    <property type="match status" value="1"/>
</dbReference>
<feature type="binding site" evidence="13">
    <location>
        <position position="250"/>
    </location>
    <ligand>
        <name>Mg(2+)</name>
        <dbReference type="ChEBI" id="CHEBI:18420"/>
    </ligand>
</feature>
<dbReference type="Pfam" id="PF00549">
    <property type="entry name" value="Ligase_CoA"/>
    <property type="match status" value="1"/>
</dbReference>
<dbReference type="InterPro" id="IPR013650">
    <property type="entry name" value="ATP-grasp_succ-CoA_synth-type"/>
</dbReference>
<accession>A0A8J6KK39</accession>
<dbReference type="EMBL" id="WNTK01000001">
    <property type="protein sequence ID" value="KAG9491389.1"/>
    <property type="molecule type" value="Genomic_DNA"/>
</dbReference>
<comment type="caution">
    <text evidence="15">The sequence shown here is derived from an EMBL/GenBank/DDBJ whole genome shotgun (WGS) entry which is preliminary data.</text>
</comment>
<dbReference type="Gene3D" id="3.30.1490.20">
    <property type="entry name" value="ATP-grasp fold, A domain"/>
    <property type="match status" value="1"/>
</dbReference>
<dbReference type="PROSITE" id="PS50975">
    <property type="entry name" value="ATP_GRASP"/>
    <property type="match status" value="1"/>
</dbReference>
<evidence type="ECO:0000256" key="3">
    <source>
        <dbReference type="ARBA" id="ARBA00022532"/>
    </source>
</evidence>
<evidence type="ECO:0000256" key="9">
    <source>
        <dbReference type="ARBA" id="ARBA00022946"/>
    </source>
</evidence>
<organism evidence="15 16">
    <name type="scientific">Eleutherodactylus coqui</name>
    <name type="common">Puerto Rican coqui</name>
    <dbReference type="NCBI Taxonomy" id="57060"/>
    <lineage>
        <taxon>Eukaryota</taxon>
        <taxon>Metazoa</taxon>
        <taxon>Chordata</taxon>
        <taxon>Craniata</taxon>
        <taxon>Vertebrata</taxon>
        <taxon>Euteleostomi</taxon>
        <taxon>Amphibia</taxon>
        <taxon>Batrachia</taxon>
        <taxon>Anura</taxon>
        <taxon>Neobatrachia</taxon>
        <taxon>Hyloidea</taxon>
        <taxon>Eleutherodactylidae</taxon>
        <taxon>Eleutherodactylinae</taxon>
        <taxon>Eleutherodactylus</taxon>
        <taxon>Eleutherodactylus</taxon>
    </lineage>
</organism>
<dbReference type="EC" id="6.2.1.5" evidence="13"/>
<evidence type="ECO:0000256" key="13">
    <source>
        <dbReference type="HAMAP-Rule" id="MF_03220"/>
    </source>
</evidence>
<dbReference type="Proteomes" id="UP000770717">
    <property type="component" value="Unassembled WGS sequence"/>
</dbReference>
<evidence type="ECO:0000256" key="4">
    <source>
        <dbReference type="ARBA" id="ARBA00022598"/>
    </source>
</evidence>
<comment type="cofactor">
    <cofactor evidence="13">
        <name>Mg(2+)</name>
        <dbReference type="ChEBI" id="CHEBI:18420"/>
    </cofactor>
    <text evidence="13">Binds 1 Mg(2+) ion per subunit.</text>
</comment>
<evidence type="ECO:0000313" key="16">
    <source>
        <dbReference type="Proteomes" id="UP000770717"/>
    </source>
</evidence>
<dbReference type="PANTHER" id="PTHR11815:SF1">
    <property type="entry name" value="SUCCINATE--COA LIGASE [ADP-FORMING] SUBUNIT BETA, MITOCHONDRIAL"/>
    <property type="match status" value="1"/>
</dbReference>
<dbReference type="NCBIfam" id="TIGR01016">
    <property type="entry name" value="sucCoAbeta"/>
    <property type="match status" value="1"/>
</dbReference>
<keyword evidence="16" id="KW-1185">Reference proteome</keyword>
<dbReference type="GO" id="GO:0005739">
    <property type="term" value="C:mitochondrion"/>
    <property type="evidence" value="ECO:0007669"/>
    <property type="project" value="UniProtKB-SubCell"/>
</dbReference>
<keyword evidence="9" id="KW-0809">Transit peptide</keyword>
<feature type="site" description="Important for substrate specificity" evidence="13">
    <location>
        <position position="154"/>
    </location>
</feature>
<dbReference type="GO" id="GO:0042709">
    <property type="term" value="C:succinate-CoA ligase complex"/>
    <property type="evidence" value="ECO:0007669"/>
    <property type="project" value="TreeGrafter"/>
</dbReference>
<feature type="binding site" evidence="13">
    <location>
        <begin position="97"/>
        <end position="99"/>
    </location>
    <ligand>
        <name>ATP</name>
        <dbReference type="ChEBI" id="CHEBI:30616"/>
    </ligand>
</feature>
<dbReference type="Pfam" id="PF08442">
    <property type="entry name" value="ATP-grasp_2"/>
    <property type="match status" value="1"/>
</dbReference>
<evidence type="ECO:0000256" key="12">
    <source>
        <dbReference type="ARBA" id="ARBA00054304"/>
    </source>
</evidence>
<feature type="binding site" evidence="13">
    <location>
        <begin position="372"/>
        <end position="374"/>
    </location>
    <ligand>
        <name>substrate</name>
        <note>ligand shared with subunit alpha</note>
    </ligand>
</feature>
<dbReference type="GO" id="GO:0006099">
    <property type="term" value="P:tricarboxylic acid cycle"/>
    <property type="evidence" value="ECO:0007669"/>
    <property type="project" value="UniProtKB-UniRule"/>
</dbReference>
<keyword evidence="10 13" id="KW-0496">Mitochondrion</keyword>
<dbReference type="SUPFAM" id="SSF56059">
    <property type="entry name" value="Glutathione synthetase ATP-binding domain-like"/>
    <property type="match status" value="1"/>
</dbReference>
<keyword evidence="7 13" id="KW-0067">ATP-binding</keyword>
<keyword evidence="3 13" id="KW-0816">Tricarboxylic acid cycle</keyword>
<comment type="catalytic activity">
    <reaction evidence="11 13">
        <text>succinate + ATP + CoA = succinyl-CoA + ADP + phosphate</text>
        <dbReference type="Rhea" id="RHEA:17661"/>
        <dbReference type="ChEBI" id="CHEBI:30031"/>
        <dbReference type="ChEBI" id="CHEBI:30616"/>
        <dbReference type="ChEBI" id="CHEBI:43474"/>
        <dbReference type="ChEBI" id="CHEBI:57287"/>
        <dbReference type="ChEBI" id="CHEBI:57292"/>
        <dbReference type="ChEBI" id="CHEBI:456216"/>
        <dbReference type="EC" id="6.2.1.5"/>
    </reaction>
</comment>
<dbReference type="FunFam" id="3.30.470.20:FF:000002">
    <property type="entry name" value="Succinate--CoA ligase [ADP-forming] subunit beta"/>
    <property type="match status" value="1"/>
</dbReference>
<dbReference type="InterPro" id="IPR005811">
    <property type="entry name" value="SUCC_ACL_C"/>
</dbReference>
<dbReference type="GO" id="GO:0004775">
    <property type="term" value="F:succinate-CoA ligase (ADP-forming) activity"/>
    <property type="evidence" value="ECO:0007669"/>
    <property type="project" value="UniProtKB-UniRule"/>
</dbReference>
<evidence type="ECO:0000256" key="7">
    <source>
        <dbReference type="ARBA" id="ARBA00022840"/>
    </source>
</evidence>
<feature type="domain" description="ATP-grasp" evidence="14">
    <location>
        <begin position="53"/>
        <end position="280"/>
    </location>
</feature>
<dbReference type="InterPro" id="IPR013815">
    <property type="entry name" value="ATP_grasp_subdomain_1"/>
</dbReference>
<comment type="pathway">
    <text evidence="2 13">Carbohydrate metabolism; tricarboxylic acid cycle; succinate from succinyl-CoA (ligase route): step 1/1.</text>
</comment>
<comment type="similarity">
    <text evidence="13">Belongs to the succinate/malate CoA ligase beta subunit family. ATP-specific subunit beta subfamily.</text>
</comment>